<name>A0A7X1FR33_9SPHN</name>
<accession>A0A7X1FR33</accession>
<keyword evidence="2" id="KW-1185">Reference proteome</keyword>
<dbReference type="EMBL" id="JACLAW010000005">
    <property type="protein sequence ID" value="MBC2665373.1"/>
    <property type="molecule type" value="Genomic_DNA"/>
</dbReference>
<protein>
    <submittedName>
        <fullName evidence="1">SOS response-associated peptidase family protein</fullName>
    </submittedName>
</protein>
<dbReference type="RefSeq" id="WP_185663639.1">
    <property type="nucleotide sequence ID" value="NZ_JACLAW010000005.1"/>
</dbReference>
<dbReference type="InterPro" id="IPR003738">
    <property type="entry name" value="SRAP"/>
</dbReference>
<sequence length="194" mass="21106">MNFYRLDARADQIASALGADTNGDVWGGGDVAPGQYAPVVIRGQDGVRRMVPRQWGVPPPPRGEHVVTAVRNLASPFWIGTLRHTQFRCLVPVTRYLEGGSRPGAGAPRWFSLPSAPIFAFAGIWRDSEVASFAVLTTEANGPAARNRPGTMPVILHPEDYGLWLSGDWKLARRLAAPFPSQLMHCEPGRPTAL</sequence>
<evidence type="ECO:0000313" key="2">
    <source>
        <dbReference type="Proteomes" id="UP000566813"/>
    </source>
</evidence>
<dbReference type="AlphaFoldDB" id="A0A7X1FR33"/>
<dbReference type="Pfam" id="PF02586">
    <property type="entry name" value="SRAP"/>
    <property type="match status" value="1"/>
</dbReference>
<dbReference type="Proteomes" id="UP000566813">
    <property type="component" value="Unassembled WGS sequence"/>
</dbReference>
<dbReference type="GO" id="GO:0106300">
    <property type="term" value="P:protein-DNA covalent cross-linking repair"/>
    <property type="evidence" value="ECO:0007669"/>
    <property type="project" value="InterPro"/>
</dbReference>
<reference evidence="1 2" key="1">
    <citation type="submission" date="2020-08" db="EMBL/GenBank/DDBJ databases">
        <title>The genome sequence of type strain Novosphingobium flavum NBRC 111647.</title>
        <authorList>
            <person name="Liu Y."/>
        </authorList>
    </citation>
    <scope>NUCLEOTIDE SEQUENCE [LARGE SCALE GENOMIC DNA]</scope>
    <source>
        <strain evidence="1 2">NBRC 111647</strain>
    </source>
</reference>
<dbReference type="Gene3D" id="3.90.1680.10">
    <property type="entry name" value="SOS response associated peptidase-like"/>
    <property type="match status" value="1"/>
</dbReference>
<dbReference type="GO" id="GO:0003697">
    <property type="term" value="F:single-stranded DNA binding"/>
    <property type="evidence" value="ECO:0007669"/>
    <property type="project" value="InterPro"/>
</dbReference>
<dbReference type="SUPFAM" id="SSF143081">
    <property type="entry name" value="BB1717-like"/>
    <property type="match status" value="1"/>
</dbReference>
<evidence type="ECO:0000313" key="1">
    <source>
        <dbReference type="EMBL" id="MBC2665373.1"/>
    </source>
</evidence>
<organism evidence="1 2">
    <name type="scientific">Novosphingobium flavum</name>
    <dbReference type="NCBI Taxonomy" id="1778672"/>
    <lineage>
        <taxon>Bacteria</taxon>
        <taxon>Pseudomonadati</taxon>
        <taxon>Pseudomonadota</taxon>
        <taxon>Alphaproteobacteria</taxon>
        <taxon>Sphingomonadales</taxon>
        <taxon>Sphingomonadaceae</taxon>
        <taxon>Novosphingobium</taxon>
    </lineage>
</organism>
<proteinExistence type="predicted"/>
<dbReference type="InterPro" id="IPR036590">
    <property type="entry name" value="SRAP-like"/>
</dbReference>
<gene>
    <name evidence="1" type="ORF">H7F51_07560</name>
</gene>
<comment type="caution">
    <text evidence="1">The sequence shown here is derived from an EMBL/GenBank/DDBJ whole genome shotgun (WGS) entry which is preliminary data.</text>
</comment>